<dbReference type="EMBL" id="BFEA01000374">
    <property type="protein sequence ID" value="GBG81436.1"/>
    <property type="molecule type" value="Genomic_DNA"/>
</dbReference>
<name>A0A388LGK0_CHABU</name>
<keyword evidence="3" id="KW-1185">Reference proteome</keyword>
<feature type="compositionally biased region" description="Acidic residues" evidence="1">
    <location>
        <begin position="137"/>
        <end position="152"/>
    </location>
</feature>
<dbReference type="Gramene" id="GBG81436">
    <property type="protein sequence ID" value="GBG81436"/>
    <property type="gene ID" value="CBR_g32113"/>
</dbReference>
<evidence type="ECO:0000313" key="3">
    <source>
        <dbReference type="Proteomes" id="UP000265515"/>
    </source>
</evidence>
<comment type="caution">
    <text evidence="2">The sequence shown here is derived from an EMBL/GenBank/DDBJ whole genome shotgun (WGS) entry which is preliminary data.</text>
</comment>
<feature type="compositionally biased region" description="Basic and acidic residues" evidence="1">
    <location>
        <begin position="182"/>
        <end position="209"/>
    </location>
</feature>
<evidence type="ECO:0000256" key="1">
    <source>
        <dbReference type="SAM" id="MobiDB-lite"/>
    </source>
</evidence>
<dbReference type="Proteomes" id="UP000265515">
    <property type="component" value="Unassembled WGS sequence"/>
</dbReference>
<feature type="region of interest" description="Disordered" evidence="1">
    <location>
        <begin position="136"/>
        <end position="240"/>
    </location>
</feature>
<proteinExistence type="predicted"/>
<accession>A0A388LGK0</accession>
<feature type="compositionally biased region" description="Acidic residues" evidence="1">
    <location>
        <begin position="163"/>
        <end position="172"/>
    </location>
</feature>
<dbReference type="AlphaFoldDB" id="A0A388LGK0"/>
<gene>
    <name evidence="2" type="ORF">CBR_g32113</name>
</gene>
<reference evidence="2 3" key="1">
    <citation type="journal article" date="2018" name="Cell">
        <title>The Chara Genome: Secondary Complexity and Implications for Plant Terrestrialization.</title>
        <authorList>
            <person name="Nishiyama T."/>
            <person name="Sakayama H."/>
            <person name="Vries J.D."/>
            <person name="Buschmann H."/>
            <person name="Saint-Marcoux D."/>
            <person name="Ullrich K.K."/>
            <person name="Haas F.B."/>
            <person name="Vanderstraeten L."/>
            <person name="Becker D."/>
            <person name="Lang D."/>
            <person name="Vosolsobe S."/>
            <person name="Rombauts S."/>
            <person name="Wilhelmsson P.K.I."/>
            <person name="Janitza P."/>
            <person name="Kern R."/>
            <person name="Heyl A."/>
            <person name="Rumpler F."/>
            <person name="Villalobos L.I.A.C."/>
            <person name="Clay J.M."/>
            <person name="Skokan R."/>
            <person name="Toyoda A."/>
            <person name="Suzuki Y."/>
            <person name="Kagoshima H."/>
            <person name="Schijlen E."/>
            <person name="Tajeshwar N."/>
            <person name="Catarino B."/>
            <person name="Hetherington A.J."/>
            <person name="Saltykova A."/>
            <person name="Bonnot C."/>
            <person name="Breuninger H."/>
            <person name="Symeonidi A."/>
            <person name="Radhakrishnan G.V."/>
            <person name="Van Nieuwerburgh F."/>
            <person name="Deforce D."/>
            <person name="Chang C."/>
            <person name="Karol K.G."/>
            <person name="Hedrich R."/>
            <person name="Ulvskov P."/>
            <person name="Glockner G."/>
            <person name="Delwiche C.F."/>
            <person name="Petrasek J."/>
            <person name="Van de Peer Y."/>
            <person name="Friml J."/>
            <person name="Beilby M."/>
            <person name="Dolan L."/>
            <person name="Kohara Y."/>
            <person name="Sugano S."/>
            <person name="Fujiyama A."/>
            <person name="Delaux P.-M."/>
            <person name="Quint M."/>
            <person name="TheiBen G."/>
            <person name="Hagemann M."/>
            <person name="Harholt J."/>
            <person name="Dunand C."/>
            <person name="Zachgo S."/>
            <person name="Langdale J."/>
            <person name="Maumus F."/>
            <person name="Straeten D.V.D."/>
            <person name="Gould S.B."/>
            <person name="Rensing S.A."/>
        </authorList>
    </citation>
    <scope>NUCLEOTIDE SEQUENCE [LARGE SCALE GENOMIC DNA]</scope>
    <source>
        <strain evidence="2 3">S276</strain>
    </source>
</reference>
<sequence length="240" mass="26327">MVFHWAEAAPEAEGGEVPDDEVELLIVQAWRTSTKEELLGILFGKVEEGHLEAITDELLVFLAQLVDDLPLDILSRCDGKLGTDVLACALAPHLLWSTCTELDRDNCFYPSPSLYLDIDVTDLTLWDPFVWRGNALEADDEEEEEESGEEESGTDRDNPDYIGSEEEEEESGSGESSSRPPRSKEEEEAEAQRGGEKAEGKRPVEESERPPPQLLLGDPSLNAKPPREESDGAAAKGSGS</sequence>
<evidence type="ECO:0000313" key="2">
    <source>
        <dbReference type="EMBL" id="GBG81436.1"/>
    </source>
</evidence>
<protein>
    <submittedName>
        <fullName evidence="2">Uncharacterized protein</fullName>
    </submittedName>
</protein>
<organism evidence="2 3">
    <name type="scientific">Chara braunii</name>
    <name type="common">Braun's stonewort</name>
    <dbReference type="NCBI Taxonomy" id="69332"/>
    <lineage>
        <taxon>Eukaryota</taxon>
        <taxon>Viridiplantae</taxon>
        <taxon>Streptophyta</taxon>
        <taxon>Charophyceae</taxon>
        <taxon>Charales</taxon>
        <taxon>Characeae</taxon>
        <taxon>Chara</taxon>
    </lineage>
</organism>